<keyword evidence="4" id="KW-1185">Reference proteome</keyword>
<organism evidence="3 4">
    <name type="scientific">Gnathostoma spinigerum</name>
    <dbReference type="NCBI Taxonomy" id="75299"/>
    <lineage>
        <taxon>Eukaryota</taxon>
        <taxon>Metazoa</taxon>
        <taxon>Ecdysozoa</taxon>
        <taxon>Nematoda</taxon>
        <taxon>Chromadorea</taxon>
        <taxon>Rhabditida</taxon>
        <taxon>Spirurina</taxon>
        <taxon>Gnathostomatomorpha</taxon>
        <taxon>Gnathostomatoidea</taxon>
        <taxon>Gnathostomatidae</taxon>
        <taxon>Gnathostoma</taxon>
    </lineage>
</organism>
<protein>
    <recommendedName>
        <fullName evidence="2">DUF7819 domain-containing protein</fullName>
    </recommendedName>
</protein>
<dbReference type="Pfam" id="PF25127">
    <property type="entry name" value="DUF7819"/>
    <property type="match status" value="1"/>
</dbReference>
<reference evidence="3 4" key="1">
    <citation type="submission" date="2024-08" db="EMBL/GenBank/DDBJ databases">
        <title>Gnathostoma spinigerum genome.</title>
        <authorList>
            <person name="Gonzalez-Bertolin B."/>
            <person name="Monzon S."/>
            <person name="Zaballos A."/>
            <person name="Jimenez P."/>
            <person name="Dekumyoy P."/>
            <person name="Varona S."/>
            <person name="Cuesta I."/>
            <person name="Sumanam S."/>
            <person name="Adisakwattana P."/>
            <person name="Gasser R.B."/>
            <person name="Hernandez-Gonzalez A."/>
            <person name="Young N.D."/>
            <person name="Perteguer M.J."/>
        </authorList>
    </citation>
    <scope>NUCLEOTIDE SEQUENCE [LARGE SCALE GENOMIC DNA]</scope>
    <source>
        <strain evidence="3">AL3</strain>
        <tissue evidence="3">Liver</tissue>
    </source>
</reference>
<accession>A0ABD6EUD0</accession>
<evidence type="ECO:0000313" key="3">
    <source>
        <dbReference type="EMBL" id="MFH4983579.1"/>
    </source>
</evidence>
<evidence type="ECO:0000259" key="2">
    <source>
        <dbReference type="Pfam" id="PF25127"/>
    </source>
</evidence>
<feature type="compositionally biased region" description="Pro residues" evidence="1">
    <location>
        <begin position="8"/>
        <end position="25"/>
    </location>
</feature>
<evidence type="ECO:0000256" key="1">
    <source>
        <dbReference type="SAM" id="MobiDB-lite"/>
    </source>
</evidence>
<feature type="region of interest" description="Disordered" evidence="1">
    <location>
        <begin position="250"/>
        <end position="353"/>
    </location>
</feature>
<proteinExistence type="predicted"/>
<feature type="compositionally biased region" description="Basic residues" evidence="1">
    <location>
        <begin position="311"/>
        <end position="328"/>
    </location>
</feature>
<dbReference type="InterPro" id="IPR056721">
    <property type="entry name" value="DUF7819"/>
</dbReference>
<feature type="region of interest" description="Disordered" evidence="1">
    <location>
        <begin position="1"/>
        <end position="93"/>
    </location>
</feature>
<dbReference type="EMBL" id="JBGFUD010012892">
    <property type="protein sequence ID" value="MFH4983579.1"/>
    <property type="molecule type" value="Genomic_DNA"/>
</dbReference>
<gene>
    <name evidence="3" type="ORF">AB6A40_010288</name>
</gene>
<name>A0ABD6EUD0_9BILA</name>
<feature type="compositionally biased region" description="Basic residues" evidence="1">
    <location>
        <begin position="286"/>
        <end position="303"/>
    </location>
</feature>
<dbReference type="Proteomes" id="UP001608902">
    <property type="component" value="Unassembled WGS sequence"/>
</dbReference>
<comment type="caution">
    <text evidence="3">The sequence shown here is derived from an EMBL/GenBank/DDBJ whole genome shotgun (WGS) entry which is preliminary data.</text>
</comment>
<dbReference type="PANTHER" id="PTHR12323">
    <property type="entry name" value="SR-RELATED CTD ASSOCIATED FACTOR 6"/>
    <property type="match status" value="1"/>
</dbReference>
<dbReference type="AlphaFoldDB" id="A0ABD6EUD0"/>
<feature type="domain" description="DUF7819" evidence="2">
    <location>
        <begin position="142"/>
        <end position="240"/>
    </location>
</feature>
<evidence type="ECO:0000313" key="4">
    <source>
        <dbReference type="Proteomes" id="UP001608902"/>
    </source>
</evidence>
<feature type="compositionally biased region" description="Polar residues" evidence="1">
    <location>
        <begin position="336"/>
        <end position="346"/>
    </location>
</feature>
<sequence length="353" mass="39582">MAVNGVPPGIPQAPVPVNMPPPMPPQIQESQGGNRRERRSRFDQKVAVRSTPDDGDGQPDGDYGKFFNVAPPSSAHCPSPRDIYHARPDDTDEPSFMCYDEDEYGRGDSVATEQSSIVPEAKSLQGPSFSRPPPAHPPSMFDDSALIPNCPYYELPAGMMLPFIGMDDILYKPVAVSQLRLPPPIPPSERLIHAMDMFYAPPTSDSPRDNDGWERLGLFEYYAKKNEIKRKIEEKLKAEGKTLEDAIENVFIQDDNDSGRESSPKRSRSRSRSPSRPSRDSSKSSRSSRRTRSRSSRRKRSHSHSSCSSRSRSRSNSKSPARRRKRGIAKQEIHINNKSYASQGANQRKRSLM</sequence>
<dbReference type="PANTHER" id="PTHR12323:SF0">
    <property type="entry name" value="CALCIUM HOMEOSTASIS ENDOPLASMIC RETICULUM PROTEIN"/>
    <property type="match status" value="1"/>
</dbReference>